<organism evidence="1 2">
    <name type="scientific">Purpureocillium lilacinum</name>
    <name type="common">Paecilomyces lilacinus</name>
    <dbReference type="NCBI Taxonomy" id="33203"/>
    <lineage>
        <taxon>Eukaryota</taxon>
        <taxon>Fungi</taxon>
        <taxon>Dikarya</taxon>
        <taxon>Ascomycota</taxon>
        <taxon>Pezizomycotina</taxon>
        <taxon>Sordariomycetes</taxon>
        <taxon>Hypocreomycetidae</taxon>
        <taxon>Hypocreales</taxon>
        <taxon>Ophiocordycipitaceae</taxon>
        <taxon>Purpureocillium</taxon>
    </lineage>
</organism>
<proteinExistence type="predicted"/>
<dbReference type="EMBL" id="JBGNUJ010000010">
    <property type="protein sequence ID" value="KAL3954410.1"/>
    <property type="molecule type" value="Genomic_DNA"/>
</dbReference>
<accession>A0ACC4DGG6</accession>
<evidence type="ECO:0000313" key="1">
    <source>
        <dbReference type="EMBL" id="KAL3954410.1"/>
    </source>
</evidence>
<evidence type="ECO:0000313" key="2">
    <source>
        <dbReference type="Proteomes" id="UP001638806"/>
    </source>
</evidence>
<name>A0ACC4DGG6_PURLI</name>
<keyword evidence="2" id="KW-1185">Reference proteome</keyword>
<sequence length="220" mass="22845">MGRFGKNEVVAMLHVILAVVILVISSKMLAKSQTREGIFKLSIPRDIPDPIKSVGAQVTKAGATLAAEASGVKSAGADLASSAVAAGATLISKLGPKGAAAGTKEACGNFSGTWECISFPMMMAVIPFTMVFATLSAGFCILSVKVVAVPFVVPLFSVLSWMASAICMSIALAIFIVAWRLQDRLQEHLPTTFSTGFALKGAITNFVAATCQFLISCVGP</sequence>
<comment type="caution">
    <text evidence="1">The sequence shown here is derived from an EMBL/GenBank/DDBJ whole genome shotgun (WGS) entry which is preliminary data.</text>
</comment>
<protein>
    <submittedName>
        <fullName evidence="1">Uncharacterized protein</fullName>
    </submittedName>
</protein>
<reference evidence="1" key="1">
    <citation type="submission" date="2024-12" db="EMBL/GenBank/DDBJ databases">
        <title>Comparative genomics and development of molecular markers within Purpureocillium lilacinum and among Purpureocillium species.</title>
        <authorList>
            <person name="Yeh Z.-Y."/>
            <person name="Ni N.-T."/>
            <person name="Lo P.-H."/>
            <person name="Mushyakhwo K."/>
            <person name="Lin C.-F."/>
            <person name="Nai Y.-S."/>
        </authorList>
    </citation>
    <scope>NUCLEOTIDE SEQUENCE</scope>
    <source>
        <strain evidence="1">NCHU-NPUST-175</strain>
    </source>
</reference>
<gene>
    <name evidence="1" type="ORF">ACCO45_009973</name>
</gene>
<dbReference type="Proteomes" id="UP001638806">
    <property type="component" value="Unassembled WGS sequence"/>
</dbReference>